<reference evidence="1" key="1">
    <citation type="submission" date="2014-11" db="EMBL/GenBank/DDBJ databases">
        <authorList>
            <person name="Amaro Gonzalez C."/>
        </authorList>
    </citation>
    <scope>NUCLEOTIDE SEQUENCE</scope>
</reference>
<protein>
    <submittedName>
        <fullName evidence="1">Uncharacterized protein</fullName>
    </submittedName>
</protein>
<evidence type="ECO:0000313" key="1">
    <source>
        <dbReference type="EMBL" id="JAH31937.1"/>
    </source>
</evidence>
<sequence>MRVWLPRTNRVVPVRFWLPFLFNRVLCPAHFLPIKSPCHSGLFLITQDLSCLFISCQSNVAMQLLN</sequence>
<reference evidence="1" key="2">
    <citation type="journal article" date="2015" name="Fish Shellfish Immunol.">
        <title>Early steps in the European eel (Anguilla anguilla)-Vibrio vulnificus interaction in the gills: Role of the RtxA13 toxin.</title>
        <authorList>
            <person name="Callol A."/>
            <person name="Pajuelo D."/>
            <person name="Ebbesson L."/>
            <person name="Teles M."/>
            <person name="MacKenzie S."/>
            <person name="Amaro C."/>
        </authorList>
    </citation>
    <scope>NUCLEOTIDE SEQUENCE</scope>
</reference>
<accession>A0A0E9RSW5</accession>
<name>A0A0E9RSW5_ANGAN</name>
<dbReference type="AlphaFoldDB" id="A0A0E9RSW5"/>
<organism evidence="1">
    <name type="scientific">Anguilla anguilla</name>
    <name type="common">European freshwater eel</name>
    <name type="synonym">Muraena anguilla</name>
    <dbReference type="NCBI Taxonomy" id="7936"/>
    <lineage>
        <taxon>Eukaryota</taxon>
        <taxon>Metazoa</taxon>
        <taxon>Chordata</taxon>
        <taxon>Craniata</taxon>
        <taxon>Vertebrata</taxon>
        <taxon>Euteleostomi</taxon>
        <taxon>Actinopterygii</taxon>
        <taxon>Neopterygii</taxon>
        <taxon>Teleostei</taxon>
        <taxon>Anguilliformes</taxon>
        <taxon>Anguillidae</taxon>
        <taxon>Anguilla</taxon>
    </lineage>
</organism>
<proteinExistence type="predicted"/>
<dbReference type="EMBL" id="GBXM01076640">
    <property type="protein sequence ID" value="JAH31937.1"/>
    <property type="molecule type" value="Transcribed_RNA"/>
</dbReference>